<evidence type="ECO:0000313" key="7">
    <source>
        <dbReference type="EMBL" id="VDP05260.1"/>
    </source>
</evidence>
<dbReference type="Gene3D" id="2.30.29.30">
    <property type="entry name" value="Pleckstrin-homology domain (PH domain)/Phosphotyrosine-binding domain (PTB)"/>
    <property type="match status" value="1"/>
</dbReference>
<sequence>MEALNRITCTYRQRRLTLSGLLSCRYSIGRFTPLRKDQGHFANSSLERICQRVCASGYMSSEKKDSRIPDLFVKRAAMKRLINVRRDVPFIPDGHFAGNEMISHAATDMNVSCSTHDDAVSKETTSGSVVVVRKISEPSSSPKAIAPAVPKLSRVGANGNGGGGAAATGGGGAGDRRSNSVVPPAVVDNATAAASGPKRRRKASSSQLKNTPPSCSVFAFVLIIQFSEQRGRVTKKRPYLKQRKFASYLRKPHKMDTPQSIPIHDICGITRTVVVDLLDWASCVSSLFKCEPAARDQSEVVGGSVIRDGCLYGSHSEMNERYPHFDDAITDKCREAVRRLSVYPAKDAMSRTYSASFVFASLSTIEAFVTHGSAHNHPLNVLLPEGRVSPAAARWTFIACALQLRYALIASFAAKWQIYLEKRKRTVNPGLPRPHCLTVSRFFTRFAANSRFSSRICLPPCFVVTVFIIRGLLSATSLPTFDYRERYYVVLGNNFSGLQLLSPGYKRRSEELKRLFKGVSEDEKLVIDYSCAYQKEILLHGRMYVSQNWLCFYSNIFRWETTLAIPFKDIVAIKKEKTAKIIPNAILVSTSANEKLFFTSFSARDKAYMMIFKLWQYALLDQVLKRDVKSNAV</sequence>
<feature type="region of interest" description="Disordered" evidence="5">
    <location>
        <begin position="156"/>
        <end position="211"/>
    </location>
</feature>
<keyword evidence="8" id="KW-1185">Reference proteome</keyword>
<evidence type="ECO:0000256" key="4">
    <source>
        <dbReference type="ARBA" id="ARBA00023136"/>
    </source>
</evidence>
<dbReference type="GO" id="GO:0140268">
    <property type="term" value="C:endoplasmic reticulum-plasma membrane contact site"/>
    <property type="evidence" value="ECO:0007669"/>
    <property type="project" value="TreeGrafter"/>
</dbReference>
<dbReference type="WBParaSite" id="SBAD_0000492601-mRNA-1">
    <property type="protein sequence ID" value="SBAD_0000492601-mRNA-1"/>
    <property type="gene ID" value="SBAD_0000492601"/>
</dbReference>
<organism evidence="9">
    <name type="scientific">Soboliphyme baturini</name>
    <dbReference type="NCBI Taxonomy" id="241478"/>
    <lineage>
        <taxon>Eukaryota</taxon>
        <taxon>Metazoa</taxon>
        <taxon>Ecdysozoa</taxon>
        <taxon>Nematoda</taxon>
        <taxon>Enoplea</taxon>
        <taxon>Dorylaimia</taxon>
        <taxon>Dioctophymatida</taxon>
        <taxon>Dioctophymatoidea</taxon>
        <taxon>Soboliphymatidae</taxon>
        <taxon>Soboliphyme</taxon>
    </lineage>
</organism>
<accession>A0A183IM84</accession>
<evidence type="ECO:0000256" key="5">
    <source>
        <dbReference type="SAM" id="MobiDB-lite"/>
    </source>
</evidence>
<dbReference type="InterPro" id="IPR051482">
    <property type="entry name" value="Cholesterol_transport"/>
</dbReference>
<dbReference type="EMBL" id="UZAM01008512">
    <property type="protein sequence ID" value="VDP05260.1"/>
    <property type="molecule type" value="Genomic_DNA"/>
</dbReference>
<dbReference type="InterPro" id="IPR011993">
    <property type="entry name" value="PH-like_dom_sf"/>
</dbReference>
<evidence type="ECO:0000256" key="2">
    <source>
        <dbReference type="ARBA" id="ARBA00022692"/>
    </source>
</evidence>
<dbReference type="PANTHER" id="PTHR23319">
    <property type="entry name" value="GRAM DOMAIN CONTAINING 1B, ISOFORM E"/>
    <property type="match status" value="1"/>
</dbReference>
<feature type="compositionally biased region" description="Gly residues" evidence="5">
    <location>
        <begin position="158"/>
        <end position="173"/>
    </location>
</feature>
<reference evidence="7 8" key="2">
    <citation type="submission" date="2018-11" db="EMBL/GenBank/DDBJ databases">
        <authorList>
            <consortium name="Pathogen Informatics"/>
        </authorList>
    </citation>
    <scope>NUCLEOTIDE SEQUENCE [LARGE SCALE GENOMIC DNA]</scope>
</reference>
<keyword evidence="4" id="KW-0472">Membrane</keyword>
<dbReference type="PANTHER" id="PTHR23319:SF4">
    <property type="entry name" value="GRAM DOMAIN CONTAINING 1B, ISOFORM E"/>
    <property type="match status" value="1"/>
</dbReference>
<keyword evidence="3" id="KW-1133">Transmembrane helix</keyword>
<dbReference type="GO" id="GO:0032934">
    <property type="term" value="F:sterol binding"/>
    <property type="evidence" value="ECO:0007669"/>
    <property type="project" value="TreeGrafter"/>
</dbReference>
<reference evidence="9" key="1">
    <citation type="submission" date="2016-06" db="UniProtKB">
        <authorList>
            <consortium name="WormBaseParasite"/>
        </authorList>
    </citation>
    <scope>IDENTIFICATION</scope>
</reference>
<name>A0A183IM84_9BILA</name>
<dbReference type="CDD" id="cd13220">
    <property type="entry name" value="PH-GRAM_GRAMDC"/>
    <property type="match status" value="1"/>
</dbReference>
<dbReference type="GO" id="GO:0005886">
    <property type="term" value="C:plasma membrane"/>
    <property type="evidence" value="ECO:0007669"/>
    <property type="project" value="TreeGrafter"/>
</dbReference>
<evidence type="ECO:0000259" key="6">
    <source>
        <dbReference type="SMART" id="SM00568"/>
    </source>
</evidence>
<protein>
    <submittedName>
        <fullName evidence="9">GRAM domain-containing protein</fullName>
    </submittedName>
</protein>
<gene>
    <name evidence="7" type="ORF">SBAD_LOCUS4730</name>
</gene>
<dbReference type="AlphaFoldDB" id="A0A183IM84"/>
<dbReference type="OrthoDB" id="2162691at2759"/>
<proteinExistence type="predicted"/>
<keyword evidence="2" id="KW-0812">Transmembrane</keyword>
<dbReference type="GO" id="GO:0032366">
    <property type="term" value="P:intracellular sterol transport"/>
    <property type="evidence" value="ECO:0007669"/>
    <property type="project" value="TreeGrafter"/>
</dbReference>
<dbReference type="InterPro" id="IPR004182">
    <property type="entry name" value="GRAM"/>
</dbReference>
<evidence type="ECO:0000256" key="3">
    <source>
        <dbReference type="ARBA" id="ARBA00022989"/>
    </source>
</evidence>
<dbReference type="SMART" id="SM00568">
    <property type="entry name" value="GRAM"/>
    <property type="match status" value="1"/>
</dbReference>
<feature type="domain" description="GRAM" evidence="6">
    <location>
        <begin position="510"/>
        <end position="577"/>
    </location>
</feature>
<dbReference type="Pfam" id="PF02893">
    <property type="entry name" value="GRAM"/>
    <property type="match status" value="1"/>
</dbReference>
<evidence type="ECO:0000313" key="9">
    <source>
        <dbReference type="WBParaSite" id="SBAD_0000492601-mRNA-1"/>
    </source>
</evidence>
<evidence type="ECO:0000313" key="8">
    <source>
        <dbReference type="Proteomes" id="UP000270296"/>
    </source>
</evidence>
<comment type="subcellular location">
    <subcellularLocation>
        <location evidence="1">Membrane</location>
        <topology evidence="1">Single-pass membrane protein</topology>
    </subcellularLocation>
</comment>
<evidence type="ECO:0000256" key="1">
    <source>
        <dbReference type="ARBA" id="ARBA00004167"/>
    </source>
</evidence>
<dbReference type="GO" id="GO:0120015">
    <property type="term" value="F:sterol transfer activity"/>
    <property type="evidence" value="ECO:0007669"/>
    <property type="project" value="TreeGrafter"/>
</dbReference>
<dbReference type="Proteomes" id="UP000270296">
    <property type="component" value="Unassembled WGS sequence"/>
</dbReference>
<dbReference type="FunFam" id="2.30.29.30:FF:000008">
    <property type="entry name" value="GRAM domain containing 1B"/>
    <property type="match status" value="1"/>
</dbReference>
<dbReference type="GO" id="GO:0005789">
    <property type="term" value="C:endoplasmic reticulum membrane"/>
    <property type="evidence" value="ECO:0007669"/>
    <property type="project" value="TreeGrafter"/>
</dbReference>